<proteinExistence type="predicted"/>
<dbReference type="EMBL" id="CP019948">
    <property type="protein sequence ID" value="ARN81070.1"/>
    <property type="molecule type" value="Genomic_DNA"/>
</dbReference>
<protein>
    <submittedName>
        <fullName evidence="2">Uncharacterized protein</fullName>
    </submittedName>
</protein>
<keyword evidence="3" id="KW-1185">Reference proteome</keyword>
<evidence type="ECO:0000256" key="1">
    <source>
        <dbReference type="SAM" id="MobiDB-lite"/>
    </source>
</evidence>
<name>A0A1W6MTY7_9HYPH</name>
<dbReference type="AlphaFoldDB" id="A0A1W6MTY7"/>
<organism evidence="2 3">
    <name type="scientific">Methylocystis bryophila</name>
    <dbReference type="NCBI Taxonomy" id="655015"/>
    <lineage>
        <taxon>Bacteria</taxon>
        <taxon>Pseudomonadati</taxon>
        <taxon>Pseudomonadota</taxon>
        <taxon>Alphaproteobacteria</taxon>
        <taxon>Hyphomicrobiales</taxon>
        <taxon>Methylocystaceae</taxon>
        <taxon>Methylocystis</taxon>
    </lineage>
</organism>
<feature type="compositionally biased region" description="Polar residues" evidence="1">
    <location>
        <begin position="169"/>
        <end position="181"/>
    </location>
</feature>
<dbReference type="RefSeq" id="WP_085771159.1">
    <property type="nucleotide sequence ID" value="NZ_AP027149.1"/>
</dbReference>
<evidence type="ECO:0000313" key="3">
    <source>
        <dbReference type="Proteomes" id="UP000193978"/>
    </source>
</evidence>
<evidence type="ECO:0000313" key="2">
    <source>
        <dbReference type="EMBL" id="ARN81070.1"/>
    </source>
</evidence>
<reference evidence="2 3" key="1">
    <citation type="submission" date="2017-02" db="EMBL/GenBank/DDBJ databases">
        <authorList>
            <person name="Peterson S.W."/>
        </authorList>
    </citation>
    <scope>NUCLEOTIDE SEQUENCE [LARGE SCALE GENOMIC DNA]</scope>
    <source>
        <strain evidence="2 3">S285</strain>
    </source>
</reference>
<dbReference type="Proteomes" id="UP000193978">
    <property type="component" value="Chromosome"/>
</dbReference>
<sequence length="194" mass="21562">MRNRIERRVLSGLNERLISADTVAEAVRAYHEEVNRLNHDRRAQNEVDRRALDKIERAISAILGAIEDGMYQPAMKARMEELETQKTEIASRMAQADPILPDVHPNVANIYRARVATFTEALSSSDGGREAAEAIRSLIGEVVLTPGEKRGQLNAELRGELMGILDLTRSPSNSTGSQITTHEAARPRNQLKAR</sequence>
<feature type="region of interest" description="Disordered" evidence="1">
    <location>
        <begin position="168"/>
        <end position="194"/>
    </location>
</feature>
<dbReference type="OrthoDB" id="9791494at2"/>
<dbReference type="KEGG" id="mbry:B1812_08265"/>
<gene>
    <name evidence="2" type="ORF">B1812_08265</name>
</gene>
<accession>A0A1W6MTY7</accession>
<dbReference type="STRING" id="655015.B1812_08265"/>